<dbReference type="InterPro" id="IPR013088">
    <property type="entry name" value="Znf_NHR/GATA"/>
</dbReference>
<dbReference type="GO" id="GO:0043565">
    <property type="term" value="F:sequence-specific DNA binding"/>
    <property type="evidence" value="ECO:0007669"/>
    <property type="project" value="InterPro"/>
</dbReference>
<feature type="compositionally biased region" description="Polar residues" evidence="7">
    <location>
        <begin position="9"/>
        <end position="21"/>
    </location>
</feature>
<protein>
    <recommendedName>
        <fullName evidence="8">GATA-type domain-containing protein</fullName>
    </recommendedName>
</protein>
<evidence type="ECO:0000256" key="2">
    <source>
        <dbReference type="ARBA" id="ARBA00022771"/>
    </source>
</evidence>
<reference evidence="9" key="1">
    <citation type="submission" date="2010-05" db="EMBL/GenBank/DDBJ databases">
        <title>The Genome Sequence of Magnaporthe poae strain ATCC 64411.</title>
        <authorList>
            <consortium name="The Broad Institute Genome Sequencing Platform"/>
            <consortium name="Broad Institute Genome Sequencing Center for Infectious Disease"/>
            <person name="Ma L.-J."/>
            <person name="Dead R."/>
            <person name="Young S."/>
            <person name="Zeng Q."/>
            <person name="Koehrsen M."/>
            <person name="Alvarado L."/>
            <person name="Berlin A."/>
            <person name="Chapman S.B."/>
            <person name="Chen Z."/>
            <person name="Freedman E."/>
            <person name="Gellesch M."/>
            <person name="Goldberg J."/>
            <person name="Griggs A."/>
            <person name="Gujja S."/>
            <person name="Heilman E.R."/>
            <person name="Heiman D."/>
            <person name="Hepburn T."/>
            <person name="Howarth C."/>
            <person name="Jen D."/>
            <person name="Larson L."/>
            <person name="Mehta T."/>
            <person name="Neiman D."/>
            <person name="Pearson M."/>
            <person name="Roberts A."/>
            <person name="Saif S."/>
            <person name="Shea T."/>
            <person name="Shenoy N."/>
            <person name="Sisk P."/>
            <person name="Stolte C."/>
            <person name="Sykes S."/>
            <person name="Walk T."/>
            <person name="White J."/>
            <person name="Yandava C."/>
            <person name="Haas B."/>
            <person name="Nusbaum C."/>
            <person name="Birren B."/>
        </authorList>
    </citation>
    <scope>NUCLEOTIDE SEQUENCE</scope>
    <source>
        <strain evidence="9">ATCC 64411</strain>
    </source>
</reference>
<feature type="compositionally biased region" description="Pro residues" evidence="7">
    <location>
        <begin position="66"/>
        <end position="75"/>
    </location>
</feature>
<gene>
    <name evidence="9" type="ORF">MAPG_05772</name>
</gene>
<dbReference type="InterPro" id="IPR000679">
    <property type="entry name" value="Znf_GATA"/>
</dbReference>
<dbReference type="AlphaFoldDB" id="A0A0C4E0A3"/>
<feature type="domain" description="GATA-type" evidence="8">
    <location>
        <begin position="452"/>
        <end position="501"/>
    </location>
</feature>
<keyword evidence="4" id="KW-0805">Transcription regulation</keyword>
<proteinExistence type="predicted"/>
<feature type="region of interest" description="Disordered" evidence="7">
    <location>
        <begin position="1"/>
        <end position="318"/>
    </location>
</feature>
<dbReference type="PANTHER" id="PTHR47172:SF24">
    <property type="entry name" value="GATA ZINC FINGER DOMAIN-CONTAINING PROTEIN 14-RELATED"/>
    <property type="match status" value="1"/>
</dbReference>
<dbReference type="EMBL" id="GL876969">
    <property type="protein sequence ID" value="KLU86762.1"/>
    <property type="molecule type" value="Genomic_DNA"/>
</dbReference>
<evidence type="ECO:0000256" key="4">
    <source>
        <dbReference type="ARBA" id="ARBA00023015"/>
    </source>
</evidence>
<feature type="compositionally biased region" description="Pro residues" evidence="7">
    <location>
        <begin position="179"/>
        <end position="189"/>
    </location>
</feature>
<reference evidence="9" key="3">
    <citation type="submission" date="2011-03" db="EMBL/GenBank/DDBJ databases">
        <title>Annotation of Magnaporthe poae ATCC 64411.</title>
        <authorList>
            <person name="Ma L.-J."/>
            <person name="Dead R."/>
            <person name="Young S.K."/>
            <person name="Zeng Q."/>
            <person name="Gargeya S."/>
            <person name="Fitzgerald M."/>
            <person name="Haas B."/>
            <person name="Abouelleil A."/>
            <person name="Alvarado L."/>
            <person name="Arachchi H.M."/>
            <person name="Berlin A."/>
            <person name="Brown A."/>
            <person name="Chapman S.B."/>
            <person name="Chen Z."/>
            <person name="Dunbar C."/>
            <person name="Freedman E."/>
            <person name="Gearin G."/>
            <person name="Gellesch M."/>
            <person name="Goldberg J."/>
            <person name="Griggs A."/>
            <person name="Gujja S."/>
            <person name="Heiman D."/>
            <person name="Howarth C."/>
            <person name="Larson L."/>
            <person name="Lui A."/>
            <person name="MacDonald P.J.P."/>
            <person name="Mehta T."/>
            <person name="Montmayeur A."/>
            <person name="Murphy C."/>
            <person name="Neiman D."/>
            <person name="Pearson M."/>
            <person name="Priest M."/>
            <person name="Roberts A."/>
            <person name="Saif S."/>
            <person name="Shea T."/>
            <person name="Shenoy N."/>
            <person name="Sisk P."/>
            <person name="Stolte C."/>
            <person name="Sykes S."/>
            <person name="Yandava C."/>
            <person name="Wortman J."/>
            <person name="Nusbaum C."/>
            <person name="Birren B."/>
        </authorList>
    </citation>
    <scope>NUCLEOTIDE SEQUENCE</scope>
    <source>
        <strain evidence="9">ATCC 64411</strain>
    </source>
</reference>
<dbReference type="Pfam" id="PF00320">
    <property type="entry name" value="GATA"/>
    <property type="match status" value="1"/>
</dbReference>
<dbReference type="PROSITE" id="PS50114">
    <property type="entry name" value="GATA_ZN_FINGER_2"/>
    <property type="match status" value="1"/>
</dbReference>
<reference evidence="10" key="5">
    <citation type="submission" date="2015-06" db="UniProtKB">
        <authorList>
            <consortium name="EnsemblFungi"/>
        </authorList>
    </citation>
    <scope>IDENTIFICATION</scope>
    <source>
        <strain evidence="10">ATCC 64411</strain>
    </source>
</reference>
<dbReference type="Proteomes" id="UP000011715">
    <property type="component" value="Unassembled WGS sequence"/>
</dbReference>
<dbReference type="OMA" id="HYATRAH"/>
<feature type="compositionally biased region" description="Basic and acidic residues" evidence="7">
    <location>
        <begin position="86"/>
        <end position="98"/>
    </location>
</feature>
<dbReference type="EnsemblFungi" id="MAPG_05772T0">
    <property type="protein sequence ID" value="MAPG_05772T0"/>
    <property type="gene ID" value="MAPG_05772"/>
</dbReference>
<feature type="compositionally biased region" description="Pro residues" evidence="7">
    <location>
        <begin position="239"/>
        <end position="259"/>
    </location>
</feature>
<evidence type="ECO:0000256" key="6">
    <source>
        <dbReference type="PROSITE-ProRule" id="PRU00094"/>
    </source>
</evidence>
<evidence type="ECO:0000313" key="10">
    <source>
        <dbReference type="EnsemblFungi" id="MAPG_05772T0"/>
    </source>
</evidence>
<dbReference type="eggNOG" id="KOG1601">
    <property type="taxonomic scope" value="Eukaryota"/>
</dbReference>
<keyword evidence="5" id="KW-0804">Transcription</keyword>
<feature type="compositionally biased region" description="Basic and acidic residues" evidence="7">
    <location>
        <begin position="208"/>
        <end position="222"/>
    </location>
</feature>
<dbReference type="SUPFAM" id="SSF57716">
    <property type="entry name" value="Glucocorticoid receptor-like (DNA-binding domain)"/>
    <property type="match status" value="1"/>
</dbReference>
<evidence type="ECO:0000259" key="8">
    <source>
        <dbReference type="PROSITE" id="PS50114"/>
    </source>
</evidence>
<reference evidence="11" key="2">
    <citation type="submission" date="2010-05" db="EMBL/GenBank/DDBJ databases">
        <title>The genome sequence of Magnaporthe poae strain ATCC 64411.</title>
        <authorList>
            <person name="Ma L.-J."/>
            <person name="Dead R."/>
            <person name="Young S."/>
            <person name="Zeng Q."/>
            <person name="Koehrsen M."/>
            <person name="Alvarado L."/>
            <person name="Berlin A."/>
            <person name="Chapman S.B."/>
            <person name="Chen Z."/>
            <person name="Freedman E."/>
            <person name="Gellesch M."/>
            <person name="Goldberg J."/>
            <person name="Griggs A."/>
            <person name="Gujja S."/>
            <person name="Heilman E.R."/>
            <person name="Heiman D."/>
            <person name="Hepburn T."/>
            <person name="Howarth C."/>
            <person name="Jen D."/>
            <person name="Larson L."/>
            <person name="Mehta T."/>
            <person name="Neiman D."/>
            <person name="Pearson M."/>
            <person name="Roberts A."/>
            <person name="Saif S."/>
            <person name="Shea T."/>
            <person name="Shenoy N."/>
            <person name="Sisk P."/>
            <person name="Stolte C."/>
            <person name="Sykes S."/>
            <person name="Walk T."/>
            <person name="White J."/>
            <person name="Yandava C."/>
            <person name="Haas B."/>
            <person name="Nusbaum C."/>
            <person name="Birren B."/>
        </authorList>
    </citation>
    <scope>NUCLEOTIDE SEQUENCE [LARGE SCALE GENOMIC DNA]</scope>
    <source>
        <strain evidence="11">ATCC 64411 / 73-15</strain>
    </source>
</reference>
<keyword evidence="1" id="KW-0479">Metal-binding</keyword>
<feature type="compositionally biased region" description="Pro residues" evidence="7">
    <location>
        <begin position="133"/>
        <end position="147"/>
    </location>
</feature>
<feature type="compositionally biased region" description="Basic and acidic residues" evidence="7">
    <location>
        <begin position="24"/>
        <end position="38"/>
    </location>
</feature>
<evidence type="ECO:0000256" key="7">
    <source>
        <dbReference type="SAM" id="MobiDB-lite"/>
    </source>
</evidence>
<keyword evidence="3" id="KW-0862">Zinc</keyword>
<dbReference type="EMBL" id="ADBL01001380">
    <property type="status" value="NOT_ANNOTATED_CDS"/>
    <property type="molecule type" value="Genomic_DNA"/>
</dbReference>
<dbReference type="STRING" id="644358.A0A0C4E0A3"/>
<evidence type="ECO:0000313" key="11">
    <source>
        <dbReference type="Proteomes" id="UP000011715"/>
    </source>
</evidence>
<dbReference type="CDD" id="cd00202">
    <property type="entry name" value="ZnF_GATA"/>
    <property type="match status" value="1"/>
</dbReference>
<accession>A0A0C4E0A3</accession>
<reference evidence="10" key="4">
    <citation type="journal article" date="2015" name="G3 (Bethesda)">
        <title>Genome sequences of three phytopathogenic species of the Magnaporthaceae family of fungi.</title>
        <authorList>
            <person name="Okagaki L.H."/>
            <person name="Nunes C.C."/>
            <person name="Sailsbery J."/>
            <person name="Clay B."/>
            <person name="Brown D."/>
            <person name="John T."/>
            <person name="Oh Y."/>
            <person name="Young N."/>
            <person name="Fitzgerald M."/>
            <person name="Haas B.J."/>
            <person name="Zeng Q."/>
            <person name="Young S."/>
            <person name="Adiconis X."/>
            <person name="Fan L."/>
            <person name="Levin J.Z."/>
            <person name="Mitchell T.K."/>
            <person name="Okubara P.A."/>
            <person name="Farman M.L."/>
            <person name="Kohn L.M."/>
            <person name="Birren B."/>
            <person name="Ma L.-J."/>
            <person name="Dean R.A."/>
        </authorList>
    </citation>
    <scope>NUCLEOTIDE SEQUENCE</scope>
    <source>
        <strain evidence="10">ATCC 64411 / 73-15</strain>
    </source>
</reference>
<dbReference type="GO" id="GO:0006355">
    <property type="term" value="P:regulation of DNA-templated transcription"/>
    <property type="evidence" value="ECO:0007669"/>
    <property type="project" value="InterPro"/>
</dbReference>
<dbReference type="PROSITE" id="PS00344">
    <property type="entry name" value="GATA_ZN_FINGER_1"/>
    <property type="match status" value="1"/>
</dbReference>
<evidence type="ECO:0000256" key="3">
    <source>
        <dbReference type="ARBA" id="ARBA00022833"/>
    </source>
</evidence>
<dbReference type="OrthoDB" id="2162994at2759"/>
<dbReference type="SMART" id="SM00401">
    <property type="entry name" value="ZnF_GATA"/>
    <property type="match status" value="1"/>
</dbReference>
<name>A0A0C4E0A3_MAGP6</name>
<dbReference type="GO" id="GO:0008270">
    <property type="term" value="F:zinc ion binding"/>
    <property type="evidence" value="ECO:0007669"/>
    <property type="project" value="UniProtKB-KW"/>
</dbReference>
<organism evidence="10 11">
    <name type="scientific">Magnaporthiopsis poae (strain ATCC 64411 / 73-15)</name>
    <name type="common">Kentucky bluegrass fungus</name>
    <name type="synonym">Magnaporthe poae</name>
    <dbReference type="NCBI Taxonomy" id="644358"/>
    <lineage>
        <taxon>Eukaryota</taxon>
        <taxon>Fungi</taxon>
        <taxon>Dikarya</taxon>
        <taxon>Ascomycota</taxon>
        <taxon>Pezizomycotina</taxon>
        <taxon>Sordariomycetes</taxon>
        <taxon>Sordariomycetidae</taxon>
        <taxon>Magnaporthales</taxon>
        <taxon>Magnaporthaceae</taxon>
        <taxon>Magnaporthiopsis</taxon>
    </lineage>
</organism>
<feature type="compositionally biased region" description="Pro residues" evidence="7">
    <location>
        <begin position="270"/>
        <end position="280"/>
    </location>
</feature>
<keyword evidence="2 6" id="KW-0863">Zinc-finger</keyword>
<evidence type="ECO:0000256" key="5">
    <source>
        <dbReference type="ARBA" id="ARBA00023163"/>
    </source>
</evidence>
<evidence type="ECO:0000256" key="1">
    <source>
        <dbReference type="ARBA" id="ARBA00022723"/>
    </source>
</evidence>
<dbReference type="PANTHER" id="PTHR47172">
    <property type="entry name" value="OS01G0976800 PROTEIN"/>
    <property type="match status" value="1"/>
</dbReference>
<sequence>MEEDDSGSRHSGPNSATSTSGHPDCYDQRLRDSHDRPYRPASSVMATAALISPSTPYHPHHSPYPASAPPYPPHTSVPAMISPVESNRRASDDSDTNNHRTSLPSIRDIINGKGQGGSSGPQTLPSPFSSQPSGPPPPPPRSYAEPPPTRERPPSPPRPLHPSSVYPRSETLPAFADAPRPPPGPPHAGPPQLSIYPGAPPPPPGKPDSAHDIDRRQPHHPEGGPPPPPHVNGHYSHHGPPPPPPPHPSQVPQPPPPHPHAQQSHSPYSNGPPVPLPPGQLPLGAYPMSPRHHGGPPLHSPYGAQRPPMNPEEAEYARRRGKYDQLPGHHYEVWNYSDALAKIGSSSRQILSFAETYGKIAQEEQGPPPPGRLPTEEQIADMVSNCETIHYMLDMVRGSVSQTIMNQRMREGSRARGFPEDEDVNMFHDGMKQGYGGGEVKKRRGRAAPPGRCHSCNRIDTPEWRRGPDGARTLCNACGLHYAKLERKRQMEQRGRKGDERS</sequence>
<dbReference type="Gene3D" id="3.30.50.10">
    <property type="entry name" value="Erythroid Transcription Factor GATA-1, subunit A"/>
    <property type="match status" value="1"/>
</dbReference>
<keyword evidence="11" id="KW-1185">Reference proteome</keyword>
<evidence type="ECO:0000313" key="9">
    <source>
        <dbReference type="EMBL" id="KLU86762.1"/>
    </source>
</evidence>
<dbReference type="VEuPathDB" id="FungiDB:MAPG_05772"/>